<dbReference type="FunFam" id="1.10.510.10:FF:000043">
    <property type="entry name" value="probable serine/threonine-protein kinase At1g54610"/>
    <property type="match status" value="1"/>
</dbReference>
<dbReference type="PANTHER" id="PTHR24056:SF188">
    <property type="entry name" value="CYCLIN-DEPENDENT KINASE C-2 C"/>
    <property type="match status" value="1"/>
</dbReference>
<feature type="binding site" evidence="7">
    <location>
        <position position="147"/>
    </location>
    <ligand>
        <name>ATP</name>
        <dbReference type="ChEBI" id="CHEBI:30616"/>
    </ligand>
</feature>
<evidence type="ECO:0000256" key="2">
    <source>
        <dbReference type="ARBA" id="ARBA00022527"/>
    </source>
</evidence>
<keyword evidence="6 7" id="KW-0067">ATP-binding</keyword>
<feature type="compositionally biased region" description="Basic and acidic residues" evidence="8">
    <location>
        <begin position="46"/>
        <end position="68"/>
    </location>
</feature>
<keyword evidence="3" id="KW-0808">Transferase</keyword>
<dbReference type="InterPro" id="IPR017441">
    <property type="entry name" value="Protein_kinase_ATP_BS"/>
</dbReference>
<dbReference type="GO" id="GO:0005524">
    <property type="term" value="F:ATP binding"/>
    <property type="evidence" value="ECO:0007669"/>
    <property type="project" value="UniProtKB-UniRule"/>
</dbReference>
<dbReference type="PROSITE" id="PS00108">
    <property type="entry name" value="PROTEIN_KINASE_ST"/>
    <property type="match status" value="1"/>
</dbReference>
<evidence type="ECO:0000256" key="4">
    <source>
        <dbReference type="ARBA" id="ARBA00022741"/>
    </source>
</evidence>
<evidence type="ECO:0000313" key="10">
    <source>
        <dbReference type="EMBL" id="KAG6715809.1"/>
    </source>
</evidence>
<keyword evidence="5" id="KW-0418">Kinase</keyword>
<dbReference type="PROSITE" id="PS00107">
    <property type="entry name" value="PROTEIN_KINASE_ATP"/>
    <property type="match status" value="1"/>
</dbReference>
<dbReference type="Pfam" id="PF00069">
    <property type="entry name" value="Pkinase"/>
    <property type="match status" value="1"/>
</dbReference>
<evidence type="ECO:0000256" key="5">
    <source>
        <dbReference type="ARBA" id="ARBA00022777"/>
    </source>
</evidence>
<dbReference type="OrthoDB" id="28397at2759"/>
<dbReference type="SMART" id="SM00220">
    <property type="entry name" value="S_TKc"/>
    <property type="match status" value="1"/>
</dbReference>
<dbReference type="EMBL" id="CM031828">
    <property type="protein sequence ID" value="KAG6715809.1"/>
    <property type="molecule type" value="Genomic_DNA"/>
</dbReference>
<evidence type="ECO:0000259" key="9">
    <source>
        <dbReference type="PROSITE" id="PS50011"/>
    </source>
</evidence>
<evidence type="ECO:0000256" key="8">
    <source>
        <dbReference type="SAM" id="MobiDB-lite"/>
    </source>
</evidence>
<dbReference type="PROSITE" id="PS50011">
    <property type="entry name" value="PROTEIN_KINASE_DOM"/>
    <property type="match status" value="1"/>
</dbReference>
<evidence type="ECO:0000256" key="3">
    <source>
        <dbReference type="ARBA" id="ARBA00022679"/>
    </source>
</evidence>
<evidence type="ECO:0000256" key="7">
    <source>
        <dbReference type="PROSITE-ProRule" id="PRU10141"/>
    </source>
</evidence>
<dbReference type="AlphaFoldDB" id="A0A922JSW6"/>
<keyword evidence="4 7" id="KW-0547">Nucleotide-binding</keyword>
<dbReference type="GO" id="GO:0032968">
    <property type="term" value="P:positive regulation of transcription elongation by RNA polymerase II"/>
    <property type="evidence" value="ECO:0007669"/>
    <property type="project" value="TreeGrafter"/>
</dbReference>
<accession>A0A922JSW6</accession>
<dbReference type="GO" id="GO:0008353">
    <property type="term" value="F:RNA polymerase II CTD heptapeptide repeat kinase activity"/>
    <property type="evidence" value="ECO:0007669"/>
    <property type="project" value="TreeGrafter"/>
</dbReference>
<feature type="region of interest" description="Disordered" evidence="8">
    <location>
        <begin position="412"/>
        <end position="498"/>
    </location>
</feature>
<dbReference type="CDD" id="cd07840">
    <property type="entry name" value="STKc_CDK9_like"/>
    <property type="match status" value="1"/>
</dbReference>
<name>A0A922JSW6_CARIL</name>
<feature type="compositionally biased region" description="Polar residues" evidence="8">
    <location>
        <begin position="13"/>
        <end position="28"/>
    </location>
</feature>
<evidence type="ECO:0000313" key="11">
    <source>
        <dbReference type="Proteomes" id="UP000811246"/>
    </source>
</evidence>
<dbReference type="Gene3D" id="1.10.510.10">
    <property type="entry name" value="Transferase(Phosphotransferase) domain 1"/>
    <property type="match status" value="1"/>
</dbReference>
<gene>
    <name evidence="10" type="ORF">I3842_04G014800</name>
</gene>
<dbReference type="GO" id="GO:0000307">
    <property type="term" value="C:cyclin-dependent protein kinase holoenzyme complex"/>
    <property type="evidence" value="ECO:0007669"/>
    <property type="project" value="TreeGrafter"/>
</dbReference>
<dbReference type="Proteomes" id="UP000811246">
    <property type="component" value="Chromosome 4"/>
</dbReference>
<dbReference type="InterPro" id="IPR008271">
    <property type="entry name" value="Ser/Thr_kinase_AS"/>
</dbReference>
<proteinExistence type="inferred from homology"/>
<dbReference type="GO" id="GO:0005634">
    <property type="term" value="C:nucleus"/>
    <property type="evidence" value="ECO:0007669"/>
    <property type="project" value="TreeGrafter"/>
</dbReference>
<sequence>MGCFSSKHAARDASSSAFDNPADNNNGSAMILEPYSLKKNQSGNQSRKDGRSADRSRELNKTKKESSHSHSKGPFSSKLGLSHRYVQAEQTAAGWPTWLSAVAGEAIDGWLPLRADSFEKLEKIGQGTYSSVFQAREVETGRMVALKKVRVENFQPESIRFMAREIMILRRLNHPNIMKLEGLITSRLSSSIYLVFEYMEHDLAGLIASPDIQFSEEQVKCYMTQLLCGIEHCHLRGIMHRDIKASNILVNNEGVLKLGDFGLANVISPKNRQPLTSRVVTLWYRPPELLMGSTNYGVTVDLWSVGCVFAELLIGKPILKGRTEVEQLHKIFKLCGSPPEEFWKKSKLPHAAMFKPLHNYESSIGEKCKDFPRTAVNLIETLLSLEPQKRGTASSALMSEYFNTEPYACDPSSLPKYSPSKEIDIKNHDDGRRKKTGAKVREPAASRKPRRLRKTLQETNAISKLAPNEEMQDSAQLDDRKNKSNAHIPKGRDGFARREPLKPAFDTMSETSRLMNGSQGDTTVSRPTEVSASSGFTWAKRRKENAASTISDGSKSKISALDPSFAKASYLTKKENDLLCRVLINSIEAAKHEMHKQQYQFDMPVSSEASDALHSLDVSMTSSQKEVADALTNNTGYKNKGKHVEYSGPLLSQPRKYDELLQKNESHIRQSARRSRFERGTRNLTFGVSVFHQSIELACNLSYLLNLSYNHINFARHT</sequence>
<protein>
    <recommendedName>
        <fullName evidence="9">Protein kinase domain-containing protein</fullName>
    </recommendedName>
</protein>
<dbReference type="Gene3D" id="3.30.200.20">
    <property type="entry name" value="Phosphorylase Kinase, domain 1"/>
    <property type="match status" value="1"/>
</dbReference>
<reference evidence="10" key="1">
    <citation type="submission" date="2021-01" db="EMBL/GenBank/DDBJ databases">
        <authorList>
            <person name="Lovell J.T."/>
            <person name="Bentley N."/>
            <person name="Bhattarai G."/>
            <person name="Jenkins J.W."/>
            <person name="Sreedasyam A."/>
            <person name="Alarcon Y."/>
            <person name="Bock C."/>
            <person name="Boston L."/>
            <person name="Carlson J."/>
            <person name="Cervantes K."/>
            <person name="Clermont K."/>
            <person name="Krom N."/>
            <person name="Kubenka K."/>
            <person name="Mamidi S."/>
            <person name="Mattison C."/>
            <person name="Monteros M."/>
            <person name="Pisani C."/>
            <person name="Plott C."/>
            <person name="Rajasekar S."/>
            <person name="Rhein H.S."/>
            <person name="Rohla C."/>
            <person name="Song M."/>
            <person name="Hilaire R.S."/>
            <person name="Shu S."/>
            <person name="Wells L."/>
            <person name="Wang X."/>
            <person name="Webber J."/>
            <person name="Heerema R.J."/>
            <person name="Klein P."/>
            <person name="Conner P."/>
            <person name="Grauke L."/>
            <person name="Grimwood J."/>
            <person name="Schmutz J."/>
            <person name="Randall J.J."/>
        </authorList>
    </citation>
    <scope>NUCLEOTIDE SEQUENCE</scope>
    <source>
        <tissue evidence="10">Leaf</tissue>
    </source>
</reference>
<keyword evidence="2" id="KW-0723">Serine/threonine-protein kinase</keyword>
<feature type="domain" description="Protein kinase" evidence="9">
    <location>
        <begin position="118"/>
        <end position="402"/>
    </location>
</feature>
<comment type="similarity">
    <text evidence="1">Belongs to the protein kinase superfamily. CMGC Ser/Thr protein kinase family. CDC2/CDKX subfamily.</text>
</comment>
<dbReference type="SUPFAM" id="SSF56112">
    <property type="entry name" value="Protein kinase-like (PK-like)"/>
    <property type="match status" value="1"/>
</dbReference>
<dbReference type="InterPro" id="IPR011009">
    <property type="entry name" value="Kinase-like_dom_sf"/>
</dbReference>
<feature type="region of interest" description="Disordered" evidence="8">
    <location>
        <begin position="1"/>
        <end position="78"/>
    </location>
</feature>
<organism evidence="10 11">
    <name type="scientific">Carya illinoinensis</name>
    <name type="common">Pecan</name>
    <dbReference type="NCBI Taxonomy" id="32201"/>
    <lineage>
        <taxon>Eukaryota</taxon>
        <taxon>Viridiplantae</taxon>
        <taxon>Streptophyta</taxon>
        <taxon>Embryophyta</taxon>
        <taxon>Tracheophyta</taxon>
        <taxon>Spermatophyta</taxon>
        <taxon>Magnoliopsida</taxon>
        <taxon>eudicotyledons</taxon>
        <taxon>Gunneridae</taxon>
        <taxon>Pentapetalae</taxon>
        <taxon>rosids</taxon>
        <taxon>fabids</taxon>
        <taxon>Fagales</taxon>
        <taxon>Juglandaceae</taxon>
        <taxon>Carya</taxon>
    </lineage>
</organism>
<feature type="compositionally biased region" description="Basic and acidic residues" evidence="8">
    <location>
        <begin position="419"/>
        <end position="432"/>
    </location>
</feature>
<comment type="caution">
    <text evidence="10">The sequence shown here is derived from an EMBL/GenBank/DDBJ whole genome shotgun (WGS) entry which is preliminary data.</text>
</comment>
<evidence type="ECO:0000256" key="6">
    <source>
        <dbReference type="ARBA" id="ARBA00022840"/>
    </source>
</evidence>
<dbReference type="PANTHER" id="PTHR24056">
    <property type="entry name" value="CELL DIVISION PROTEIN KINASE"/>
    <property type="match status" value="1"/>
</dbReference>
<dbReference type="FunFam" id="3.30.200.20:FF:000021">
    <property type="entry name" value="probable serine/threonine-protein kinase At1g54610"/>
    <property type="match status" value="1"/>
</dbReference>
<dbReference type="InterPro" id="IPR050108">
    <property type="entry name" value="CDK"/>
</dbReference>
<dbReference type="InterPro" id="IPR000719">
    <property type="entry name" value="Prot_kinase_dom"/>
</dbReference>
<evidence type="ECO:0000256" key="1">
    <source>
        <dbReference type="ARBA" id="ARBA00006485"/>
    </source>
</evidence>